<dbReference type="Proteomes" id="UP000030428">
    <property type="component" value="Unassembled WGS sequence"/>
</dbReference>
<dbReference type="AlphaFoldDB" id="A0A4E0QQM1"/>
<dbReference type="Gene3D" id="3.40.50.300">
    <property type="entry name" value="P-loop containing nucleotide triphosphate hydrolases"/>
    <property type="match status" value="1"/>
</dbReference>
<keyword evidence="3" id="KW-0812">Transmembrane</keyword>
<evidence type="ECO:0000256" key="7">
    <source>
        <dbReference type="ARBA" id="ARBA00023180"/>
    </source>
</evidence>
<dbReference type="SUPFAM" id="SSF52540">
    <property type="entry name" value="P-loop containing nucleoside triphosphate hydrolases"/>
    <property type="match status" value="1"/>
</dbReference>
<evidence type="ECO:0000256" key="1">
    <source>
        <dbReference type="ARBA" id="ARBA00004323"/>
    </source>
</evidence>
<evidence type="ECO:0008006" key="10">
    <source>
        <dbReference type="Google" id="ProtNLM"/>
    </source>
</evidence>
<evidence type="ECO:0000256" key="4">
    <source>
        <dbReference type="ARBA" id="ARBA00022989"/>
    </source>
</evidence>
<evidence type="ECO:0000256" key="5">
    <source>
        <dbReference type="ARBA" id="ARBA00023034"/>
    </source>
</evidence>
<dbReference type="InterPro" id="IPR018011">
    <property type="entry name" value="Carb_sulfotrans_8-10"/>
</dbReference>
<keyword evidence="6" id="KW-0472">Membrane</keyword>
<protein>
    <recommendedName>
        <fullName evidence="10">Sulfotransferase family protein</fullName>
    </recommendedName>
</protein>
<keyword evidence="9" id="KW-1185">Reference proteome</keyword>
<keyword evidence="7" id="KW-0325">Glycoprotein</keyword>
<organism evidence="8 9">
    <name type="scientific">Candidatus Thiomargarita nelsonii</name>
    <dbReference type="NCBI Taxonomy" id="1003181"/>
    <lineage>
        <taxon>Bacteria</taxon>
        <taxon>Pseudomonadati</taxon>
        <taxon>Pseudomonadota</taxon>
        <taxon>Gammaproteobacteria</taxon>
        <taxon>Thiotrichales</taxon>
        <taxon>Thiotrichaceae</taxon>
        <taxon>Thiomargarita</taxon>
    </lineage>
</organism>
<reference evidence="8 9" key="1">
    <citation type="journal article" date="2016" name="Front. Microbiol.">
        <title>Single-Cell (Meta-)Genomics of a Dimorphic Candidatus Thiomargarita nelsonii Reveals Genomic Plasticity.</title>
        <authorList>
            <person name="Flood B.E."/>
            <person name="Fliss P."/>
            <person name="Jones D.S."/>
            <person name="Dick G.J."/>
            <person name="Jain S."/>
            <person name="Kaster A.K."/>
            <person name="Winkel M."/>
            <person name="Mussmann M."/>
            <person name="Bailey J."/>
        </authorList>
    </citation>
    <scope>NUCLEOTIDE SEQUENCE [LARGE SCALE GENOMIC DNA]</scope>
    <source>
        <strain evidence="8">Hydrate Ridge</strain>
    </source>
</reference>
<keyword evidence="4" id="KW-1133">Transmembrane helix</keyword>
<evidence type="ECO:0000313" key="9">
    <source>
        <dbReference type="Proteomes" id="UP000030428"/>
    </source>
</evidence>
<comment type="caution">
    <text evidence="8">The sequence shown here is derived from an EMBL/GenBank/DDBJ whole genome shotgun (WGS) entry which is preliminary data.</text>
</comment>
<evidence type="ECO:0000256" key="6">
    <source>
        <dbReference type="ARBA" id="ARBA00023136"/>
    </source>
</evidence>
<dbReference type="GO" id="GO:0008146">
    <property type="term" value="F:sulfotransferase activity"/>
    <property type="evidence" value="ECO:0007669"/>
    <property type="project" value="InterPro"/>
</dbReference>
<dbReference type="PANTHER" id="PTHR12137:SF54">
    <property type="entry name" value="CARBOHYDRATE SULFOTRANSFERASE"/>
    <property type="match status" value="1"/>
</dbReference>
<name>A0A4E0QQM1_9GAMM</name>
<evidence type="ECO:0000256" key="2">
    <source>
        <dbReference type="ARBA" id="ARBA00022679"/>
    </source>
</evidence>
<accession>A0A4E0QQM1</accession>
<dbReference type="InterPro" id="IPR027417">
    <property type="entry name" value="P-loop_NTPase"/>
</dbReference>
<dbReference type="EMBL" id="JSZA02000035">
    <property type="protein sequence ID" value="TGO03183.1"/>
    <property type="molecule type" value="Genomic_DNA"/>
</dbReference>
<keyword evidence="5" id="KW-0333">Golgi apparatus</keyword>
<dbReference type="Pfam" id="PF03567">
    <property type="entry name" value="Sulfotransfer_2"/>
    <property type="match status" value="1"/>
</dbReference>
<proteinExistence type="predicted"/>
<keyword evidence="2" id="KW-0808">Transferase</keyword>
<dbReference type="InterPro" id="IPR005331">
    <property type="entry name" value="Sulfotransferase"/>
</dbReference>
<comment type="subcellular location">
    <subcellularLocation>
        <location evidence="1">Golgi apparatus membrane</location>
        <topology evidence="1">Single-pass type II membrane protein</topology>
    </subcellularLocation>
</comment>
<dbReference type="GO" id="GO:0016020">
    <property type="term" value="C:membrane"/>
    <property type="evidence" value="ECO:0007669"/>
    <property type="project" value="InterPro"/>
</dbReference>
<sequence length="187" mass="22190">MHIPKTGGVSIAKSLFGTLVGHLDIHGYKIIFGPTAFNNYFKFSFVRNPWDRTLSAYLFLKKGGFDKKDEEWATNHLIKYTEFSYFVTNWITPKNIYKKNHFLPQYRFICGKNLVPEVDFLGYFENFEHDFKYIQEKLGINCELSHLNSTKKRDYRDYYTKETLEIIAKVYAKDINVFGYSFEHNKL</sequence>
<evidence type="ECO:0000313" key="8">
    <source>
        <dbReference type="EMBL" id="TGO03183.1"/>
    </source>
</evidence>
<gene>
    <name evidence="8" type="ORF">PN36_11440</name>
</gene>
<dbReference type="GO" id="GO:0016051">
    <property type="term" value="P:carbohydrate biosynthetic process"/>
    <property type="evidence" value="ECO:0007669"/>
    <property type="project" value="InterPro"/>
</dbReference>
<dbReference type="PANTHER" id="PTHR12137">
    <property type="entry name" value="CARBOHYDRATE SULFOTRANSFERASE"/>
    <property type="match status" value="1"/>
</dbReference>
<evidence type="ECO:0000256" key="3">
    <source>
        <dbReference type="ARBA" id="ARBA00022692"/>
    </source>
</evidence>